<evidence type="ECO:0000313" key="6">
    <source>
        <dbReference type="Proteomes" id="UP001197492"/>
    </source>
</evidence>
<keyword evidence="1" id="KW-0472">Membrane</keyword>
<dbReference type="PROSITE" id="PS51677">
    <property type="entry name" value="NODB"/>
    <property type="match status" value="1"/>
</dbReference>
<dbReference type="Proteomes" id="UP001196408">
    <property type="component" value="Unassembled WGS sequence"/>
</dbReference>
<feature type="domain" description="NodB homology" evidence="2">
    <location>
        <begin position="264"/>
        <end position="455"/>
    </location>
</feature>
<dbReference type="Pfam" id="PF01522">
    <property type="entry name" value="Polysacc_deac_1"/>
    <property type="match status" value="1"/>
</dbReference>
<sequence>MKKRHLRKRAYVLLGCIVVLVLGLGIYFMTRPAVSFNESTQDIEINSTYNPMSFIKKVRGNKSDVTVDNSKVNVKKLGKYKITYTLNKKNYVLNVEVVDTKKPTFKVVNKAVEVGTKVKASEFVTDIKDETKTKTYFKKDVSFDKEGTQKVTVVVEDQGGNKTEKEVNVKAVKDTKAPLLAGLQNYDTTIGSNIDFMKGITVEDDFDKNPKVSVDSSKVDFGKAGTYKVIYTTKDKSGNERKYTQTVIVNNPRPANAVAPTGEKVVYLTFDDGPSQNTQRVLDILDRYHAKATFFVTGNGQKYNYLIQEAHKRGNTIALHTYCHDYRTVYASTDAYFNDLNKVGDMVKGLIGFTPRYIRFPGGSSNTVSRHYSAGIMSNLTRMVQEKGYQYYDWNVSSGDASGNNVPTARLIANATASRNNQIMILFHDTAAKNTTVEALPKVIEHYQSLGYTFKGIDDTTFTPHQRVLN</sequence>
<organism evidence="3 5">
    <name type="scientific">Catenibacterium mitsuokai</name>
    <dbReference type="NCBI Taxonomy" id="100886"/>
    <lineage>
        <taxon>Bacteria</taxon>
        <taxon>Bacillati</taxon>
        <taxon>Bacillota</taxon>
        <taxon>Erysipelotrichia</taxon>
        <taxon>Erysipelotrichales</taxon>
        <taxon>Coprobacillaceae</taxon>
        <taxon>Catenibacterium</taxon>
    </lineage>
</organism>
<keyword evidence="1" id="KW-0812">Transmembrane</keyword>
<evidence type="ECO:0000313" key="4">
    <source>
        <dbReference type="EMBL" id="MBV3393133.1"/>
    </source>
</evidence>
<dbReference type="PANTHER" id="PTHR10587:SF125">
    <property type="entry name" value="POLYSACCHARIDE DEACETYLASE YHEN-RELATED"/>
    <property type="match status" value="1"/>
</dbReference>
<reference evidence="3 6" key="1">
    <citation type="submission" date="2021-06" db="EMBL/GenBank/DDBJ databases">
        <title>Collection of gut derived symbiotic bacterial strains cultured from healthy donors.</title>
        <authorList>
            <person name="Lin H."/>
            <person name="Littmann E."/>
            <person name="Pamer E.G."/>
        </authorList>
    </citation>
    <scope>NUCLEOTIDE SEQUENCE</scope>
    <source>
        <strain evidence="4 6">MSK.21.70</strain>
        <strain evidence="3">MSK.21.82</strain>
    </source>
</reference>
<dbReference type="GO" id="GO:0016810">
    <property type="term" value="F:hydrolase activity, acting on carbon-nitrogen (but not peptide) bonds"/>
    <property type="evidence" value="ECO:0007669"/>
    <property type="project" value="InterPro"/>
</dbReference>
<dbReference type="Pfam" id="PF16403">
    <property type="entry name" value="Bact_surface_Ig-like"/>
    <property type="match status" value="1"/>
</dbReference>
<evidence type="ECO:0000256" key="1">
    <source>
        <dbReference type="SAM" id="Phobius"/>
    </source>
</evidence>
<dbReference type="GO" id="GO:0005975">
    <property type="term" value="P:carbohydrate metabolic process"/>
    <property type="evidence" value="ECO:0007669"/>
    <property type="project" value="InterPro"/>
</dbReference>
<dbReference type="RefSeq" id="WP_217747908.1">
    <property type="nucleotide sequence ID" value="NZ_JAHOEB010000045.1"/>
</dbReference>
<gene>
    <name evidence="3" type="ORF">KSV97_07915</name>
    <name evidence="4" type="ORF">KSW06_07685</name>
</gene>
<evidence type="ECO:0000259" key="2">
    <source>
        <dbReference type="PROSITE" id="PS51677"/>
    </source>
</evidence>
<proteinExistence type="predicted"/>
<dbReference type="AlphaFoldDB" id="A0AAW4MYX4"/>
<keyword evidence="6" id="KW-1185">Reference proteome</keyword>
<comment type="caution">
    <text evidence="3">The sequence shown here is derived from an EMBL/GenBank/DDBJ whole genome shotgun (WGS) entry which is preliminary data.</text>
</comment>
<dbReference type="EMBL" id="JAHOEF010000051">
    <property type="protein sequence ID" value="MBV3383142.1"/>
    <property type="molecule type" value="Genomic_DNA"/>
</dbReference>
<dbReference type="Proteomes" id="UP001197492">
    <property type="component" value="Unassembled WGS sequence"/>
</dbReference>
<dbReference type="CDD" id="cd10944">
    <property type="entry name" value="CE4_SmPgdA_like"/>
    <property type="match status" value="1"/>
</dbReference>
<dbReference type="PANTHER" id="PTHR10587">
    <property type="entry name" value="GLYCOSYL TRANSFERASE-RELATED"/>
    <property type="match status" value="1"/>
</dbReference>
<dbReference type="InterPro" id="IPR050248">
    <property type="entry name" value="Polysacc_deacetylase_ArnD"/>
</dbReference>
<protein>
    <submittedName>
        <fullName evidence="3">Polysaccharide deacetylase family protein</fullName>
    </submittedName>
</protein>
<dbReference type="InterPro" id="IPR032179">
    <property type="entry name" value="Cry22Aa_Ig-like"/>
</dbReference>
<evidence type="ECO:0000313" key="5">
    <source>
        <dbReference type="Proteomes" id="UP001196408"/>
    </source>
</evidence>
<dbReference type="EMBL" id="JAHOEL010000048">
    <property type="protein sequence ID" value="MBV3393133.1"/>
    <property type="molecule type" value="Genomic_DNA"/>
</dbReference>
<name>A0AAW4MYX4_9FIRM</name>
<evidence type="ECO:0000313" key="3">
    <source>
        <dbReference type="EMBL" id="MBV3383142.1"/>
    </source>
</evidence>
<accession>A0AAW4MYX4</accession>
<dbReference type="InterPro" id="IPR002509">
    <property type="entry name" value="NODB_dom"/>
</dbReference>
<keyword evidence="1" id="KW-1133">Transmembrane helix</keyword>
<feature type="transmembrane region" description="Helical" evidence="1">
    <location>
        <begin position="12"/>
        <end position="30"/>
    </location>
</feature>